<dbReference type="RefSeq" id="WP_117367431.1">
    <property type="nucleotide sequence ID" value="NZ_CP027033.1"/>
</dbReference>
<feature type="region of interest" description="Disordered" evidence="7">
    <location>
        <begin position="1"/>
        <end position="23"/>
    </location>
</feature>
<keyword evidence="3" id="KW-0808">Transferase</keyword>
<evidence type="ECO:0000313" key="11">
    <source>
        <dbReference type="Proteomes" id="UP000258613"/>
    </source>
</evidence>
<dbReference type="Pfam" id="PF07669">
    <property type="entry name" value="Eco57I"/>
    <property type="match status" value="1"/>
</dbReference>
<evidence type="ECO:0000256" key="6">
    <source>
        <dbReference type="SAM" id="Coils"/>
    </source>
</evidence>
<comment type="catalytic activity">
    <reaction evidence="5">
        <text>a 2'-deoxyadenosine in DNA + S-adenosyl-L-methionine = an N(6)-methyl-2'-deoxyadenosine in DNA + S-adenosyl-L-homocysteine + H(+)</text>
        <dbReference type="Rhea" id="RHEA:15197"/>
        <dbReference type="Rhea" id="RHEA-COMP:12418"/>
        <dbReference type="Rhea" id="RHEA-COMP:12419"/>
        <dbReference type="ChEBI" id="CHEBI:15378"/>
        <dbReference type="ChEBI" id="CHEBI:57856"/>
        <dbReference type="ChEBI" id="CHEBI:59789"/>
        <dbReference type="ChEBI" id="CHEBI:90615"/>
        <dbReference type="ChEBI" id="CHEBI:90616"/>
        <dbReference type="EC" id="2.1.1.72"/>
    </reaction>
</comment>
<evidence type="ECO:0000256" key="7">
    <source>
        <dbReference type="SAM" id="MobiDB-lite"/>
    </source>
</evidence>
<proteinExistence type="predicted"/>
<keyword evidence="6" id="KW-0175">Coiled coil</keyword>
<feature type="compositionally biased region" description="Polar residues" evidence="7">
    <location>
        <begin position="1"/>
        <end position="20"/>
    </location>
</feature>
<gene>
    <name evidence="10" type="ORF">AArcMg_0670</name>
</gene>
<dbReference type="SUPFAM" id="SSF53335">
    <property type="entry name" value="S-adenosyl-L-methionine-dependent methyltransferases"/>
    <property type="match status" value="1"/>
</dbReference>
<name>A0A346PME7_9EURY</name>
<dbReference type="PRINTS" id="PR00507">
    <property type="entry name" value="N12N6MTFRASE"/>
</dbReference>
<dbReference type="InterPro" id="IPR011639">
    <property type="entry name" value="MethylTrfase_TaqI-like_dom"/>
</dbReference>
<dbReference type="OrthoDB" id="45790at2157"/>
<dbReference type="AlphaFoldDB" id="A0A346PME7"/>
<dbReference type="GO" id="GO:0006304">
    <property type="term" value="P:DNA modification"/>
    <property type="evidence" value="ECO:0007669"/>
    <property type="project" value="InterPro"/>
</dbReference>
<dbReference type="PANTHER" id="PTHR33841">
    <property type="entry name" value="DNA METHYLTRANSFERASE YEEA-RELATED"/>
    <property type="match status" value="1"/>
</dbReference>
<sequence length="1192" mass="135557">MSGNETTVTEFNLESIQTSAPEDDLNELAEKLQSITEDVRERIISDERLKELLRGNDTLTSDDDTKKQKPEELTKNLIIEEVLDHLGYPYAHQELNTPAEDEDRWVDYSVPLDSYPNIDSTRLLIEAEPINKNLDQSKHGIGQVRSWLHHEPFESNLGIATDGLKWVLLKKDTDTHTINEVETCDLTEVFTVLFDDVSTGKSSVEDVLTDAHFDTLETFYRAFGFDNFTNVAAGVQSIIRRKKKEISESFYKQYIELVFGIRDEDTDGRDTDRCLVGDGIDAPPGTSEEERRLFSVKLMNRLIFVQFLEDTGVVADGLMDDIRTRHETGSHLTDCYKTFIKPLIYDVFNTPPGKRPDKIQENDLYNDIPYLNGGLFRATLDNEKAYTVTDTVLLEILDMLEDYQFSMAGKPDELDPSILGTVFEQTINYLAGETGAQKDLGAYYTPDSITRFTAVRSVKDDLLAAFKETLKEDWGWRQGELDHYDEVYELIEGLSPNQDVVEDLLDDVDNFYVLDPACGSGHFLTSVLHEVVAVRRALYEKHEDSPHPQQLKKQTILNNLYGVDIVGPGVEITKLRLWLSIMAEITNEDIEDMDRGELALPNVAFNIREGNSLVGYTDTSRLRMDDDDAEHRQSHVGEWGTDSIEKLVEERQKQINQYKKLYGEEAHDIEDEIDEKDREYNQQLNEKLVDDLRDAGVTFDHEMESIEVPDLPTEALHKVSIGFGTPLDESRKDELEDLFRTSKGMRINSGNDGYVSMTLFHRYLVGTPDDRLEEILDELDGNIGSFDVERYLTVDDIEDLQYLHWPLEFYEVFDSGGFDVVIGNPPYGIDLTDAESALGTYPDENHSSMVFAARSEQLTAADGQIAFVVPKALTYAYRWQDARSHLLDCDLNYLMDLREAFDGVDQEQIILMYTPEESDGDHVVVGRRNGNGKNGDDEFVEQDYTQSAFDADGFFMWVDDENEGVLTKLSNYDTIDDVGFAEATKGMDNFKSSLTGDPNDLLAYRGDDVGQFRFVSHSYLDDDVQDRSDFHLAGHGEKKVVFQRILAHVVDPTDRVIIQCAIDYDEACVPDTAIHATPNEGSLELLCGLLNSSLFAWYAYNRIYNRAIRSMDLTPIYFGRLPAPPEMDAEAIETIETQTTELHELQGRNESSVMEAYEKLDEAVFDLYELTEEERAVIKKETPPRRETLVDA</sequence>
<dbReference type="PANTHER" id="PTHR33841:SF1">
    <property type="entry name" value="DNA METHYLTRANSFERASE A"/>
    <property type="match status" value="1"/>
</dbReference>
<dbReference type="Gene3D" id="3.40.50.150">
    <property type="entry name" value="Vaccinia Virus protein VP39"/>
    <property type="match status" value="2"/>
</dbReference>
<dbReference type="InterPro" id="IPR029063">
    <property type="entry name" value="SAM-dependent_MTases_sf"/>
</dbReference>
<evidence type="ECO:0000313" key="10">
    <source>
        <dbReference type="EMBL" id="AXR80692.1"/>
    </source>
</evidence>
<dbReference type="EMBL" id="CP027033">
    <property type="protein sequence ID" value="AXR80692.1"/>
    <property type="molecule type" value="Genomic_DNA"/>
</dbReference>
<dbReference type="InterPro" id="IPR002052">
    <property type="entry name" value="DNA_methylase_N6_adenine_CS"/>
</dbReference>
<dbReference type="PROSITE" id="PS00092">
    <property type="entry name" value="N6_MTASE"/>
    <property type="match status" value="1"/>
</dbReference>
<evidence type="ECO:0000259" key="8">
    <source>
        <dbReference type="Pfam" id="PF07669"/>
    </source>
</evidence>
<dbReference type="GO" id="GO:0032259">
    <property type="term" value="P:methylation"/>
    <property type="evidence" value="ECO:0007669"/>
    <property type="project" value="UniProtKB-KW"/>
</dbReference>
<protein>
    <recommendedName>
        <fullName evidence="1">site-specific DNA-methyltransferase (adenine-specific)</fullName>
        <ecNumber evidence="1">2.1.1.72</ecNumber>
    </recommendedName>
</protein>
<dbReference type="GeneID" id="37641152"/>
<dbReference type="InterPro" id="IPR046816">
    <property type="entry name" value="MmeI_Mtase"/>
</dbReference>
<evidence type="ECO:0000256" key="2">
    <source>
        <dbReference type="ARBA" id="ARBA00022603"/>
    </source>
</evidence>
<organism evidence="10 11">
    <name type="scientific">Natrarchaeobaculum sulfurireducens</name>
    <dbReference type="NCBI Taxonomy" id="2044521"/>
    <lineage>
        <taxon>Archaea</taxon>
        <taxon>Methanobacteriati</taxon>
        <taxon>Methanobacteriota</taxon>
        <taxon>Stenosarchaea group</taxon>
        <taxon>Halobacteria</taxon>
        <taxon>Halobacteriales</taxon>
        <taxon>Natrialbaceae</taxon>
        <taxon>Natrarchaeobaculum</taxon>
    </lineage>
</organism>
<accession>A0A346PME7</accession>
<dbReference type="GO" id="GO:0003676">
    <property type="term" value="F:nucleic acid binding"/>
    <property type="evidence" value="ECO:0007669"/>
    <property type="project" value="InterPro"/>
</dbReference>
<reference evidence="11" key="1">
    <citation type="submission" date="2018-02" db="EMBL/GenBank/DDBJ databases">
        <title>Phenotypic and genomic properties of facultatively anaerobic sulfur-reducing natronoarchaea from hypersaline soda lakes.</title>
        <authorList>
            <person name="Sorokin D.Y."/>
            <person name="Kublanov I.V."/>
            <person name="Roman P."/>
            <person name="Sinninghe Damste J.S."/>
            <person name="Golyshin P.N."/>
            <person name="Rojo D."/>
            <person name="Ciordia S."/>
            <person name="Mena M.D.C."/>
            <person name="Ferrer M."/>
            <person name="Messina E."/>
            <person name="Smedile F."/>
            <person name="La Spada G."/>
            <person name="La Cono V."/>
            <person name="Yakimov M.M."/>
        </authorList>
    </citation>
    <scope>NUCLEOTIDE SEQUENCE [LARGE SCALE GENOMIC DNA]</scope>
    <source>
        <strain evidence="11">AArc-Mg</strain>
    </source>
</reference>
<evidence type="ECO:0000256" key="5">
    <source>
        <dbReference type="ARBA" id="ARBA00047942"/>
    </source>
</evidence>
<feature type="domain" description="Type II methyltransferase M.TaqI-like" evidence="8">
    <location>
        <begin position="797"/>
        <end position="897"/>
    </location>
</feature>
<dbReference type="GO" id="GO:0009007">
    <property type="term" value="F:site-specific DNA-methyltransferase (adenine-specific) activity"/>
    <property type="evidence" value="ECO:0007669"/>
    <property type="project" value="UniProtKB-EC"/>
</dbReference>
<keyword evidence="2" id="KW-0489">Methyltransferase</keyword>
<keyword evidence="4" id="KW-0949">S-adenosyl-L-methionine</keyword>
<feature type="coiled-coil region" evidence="6">
    <location>
        <begin position="644"/>
        <end position="686"/>
    </location>
</feature>
<dbReference type="EC" id="2.1.1.72" evidence="1"/>
<dbReference type="InterPro" id="IPR050953">
    <property type="entry name" value="N4_N6_ade-DNA_methylase"/>
</dbReference>
<dbReference type="REBASE" id="341744">
    <property type="entry name" value="NspMgORF670P"/>
</dbReference>
<feature type="domain" description="MmeI-like DNA-methyltransferase" evidence="9">
    <location>
        <begin position="497"/>
        <end position="613"/>
    </location>
</feature>
<evidence type="ECO:0000256" key="1">
    <source>
        <dbReference type="ARBA" id="ARBA00011900"/>
    </source>
</evidence>
<keyword evidence="11" id="KW-1185">Reference proteome</keyword>
<evidence type="ECO:0000259" key="9">
    <source>
        <dbReference type="Pfam" id="PF20473"/>
    </source>
</evidence>
<dbReference type="Proteomes" id="UP000258613">
    <property type="component" value="Chromosome"/>
</dbReference>
<evidence type="ECO:0000256" key="3">
    <source>
        <dbReference type="ARBA" id="ARBA00022679"/>
    </source>
</evidence>
<evidence type="ECO:0000256" key="4">
    <source>
        <dbReference type="ARBA" id="ARBA00022691"/>
    </source>
</evidence>
<dbReference type="KEGG" id="nag:AArcMg_0670"/>
<dbReference type="Pfam" id="PF20473">
    <property type="entry name" value="MmeI_Mtase"/>
    <property type="match status" value="1"/>
</dbReference>